<keyword evidence="2" id="KW-1185">Reference proteome</keyword>
<accession>A0A238Y0T5</accession>
<dbReference type="Pfam" id="PF01513">
    <property type="entry name" value="NAD_kinase"/>
    <property type="match status" value="1"/>
</dbReference>
<dbReference type="AlphaFoldDB" id="A0A238Y0T5"/>
<keyword evidence="1" id="KW-0808">Transferase</keyword>
<dbReference type="PANTHER" id="PTHR40697">
    <property type="entry name" value="ACETOIN CATABOLISM PROTEIN X"/>
    <property type="match status" value="1"/>
</dbReference>
<reference evidence="1 2" key="1">
    <citation type="submission" date="2017-06" db="EMBL/GenBank/DDBJ databases">
        <authorList>
            <person name="Kim H.J."/>
            <person name="Triplett B.A."/>
        </authorList>
    </citation>
    <scope>NUCLEOTIDE SEQUENCE [LARGE SCALE GENOMIC DNA]</scope>
    <source>
        <strain evidence="1 2">DSM 45207</strain>
    </source>
</reference>
<evidence type="ECO:0000313" key="2">
    <source>
        <dbReference type="Proteomes" id="UP000198348"/>
    </source>
</evidence>
<sequence>MPDRDADVAVGIVANPASGRDIRRLVAQASVFPTTEKADMVQRILAGLAATGVDSALLSVDLGGISAGVLRARNRRRPGADPPWPHVTFLDEDVPTNSAQDTRNAVGRMLDAGARVVICLGGDGTARVAASAILDHPAPTGARRDVPLMALSTGTNNVFPRLREATVAGVAAGLVATGAVDPATATTRARILDVDAGDRRERALVDVGVCAAHFVGSRALWDPTAVSEIYCAFAEPDAVGLSSIAGLICPSPREKPQGVVLRLGSVDSAPVVVRAPIAPGVVLPVGVLDWCVLRSGEARPVTATSGVIAVDGEREIELHGDRAASVRLRDDGSLCVDIAAVMSEAAGEGLLRSHH</sequence>
<dbReference type="InterPro" id="IPR017438">
    <property type="entry name" value="ATP-NAD_kinase_N"/>
</dbReference>
<dbReference type="GO" id="GO:0003951">
    <property type="term" value="F:NAD+ kinase activity"/>
    <property type="evidence" value="ECO:0007669"/>
    <property type="project" value="InterPro"/>
</dbReference>
<dbReference type="PANTHER" id="PTHR40697:SF3">
    <property type="entry name" value="ACETOIN CATABOLISM PROTEIN X"/>
    <property type="match status" value="1"/>
</dbReference>
<evidence type="ECO:0000313" key="1">
    <source>
        <dbReference type="EMBL" id="SNR64916.1"/>
    </source>
</evidence>
<dbReference type="GO" id="GO:0005524">
    <property type="term" value="F:ATP binding"/>
    <property type="evidence" value="ECO:0007669"/>
    <property type="project" value="UniProtKB-ARBA"/>
</dbReference>
<gene>
    <name evidence="1" type="ORF">SAMN06265360_11346</name>
</gene>
<dbReference type="InterPro" id="IPR011391">
    <property type="entry name" value="AcoX_kinase"/>
</dbReference>
<proteinExistence type="predicted"/>
<organism evidence="1 2">
    <name type="scientific">Haloechinothrix alba</name>
    <dbReference type="NCBI Taxonomy" id="664784"/>
    <lineage>
        <taxon>Bacteria</taxon>
        <taxon>Bacillati</taxon>
        <taxon>Actinomycetota</taxon>
        <taxon>Actinomycetes</taxon>
        <taxon>Pseudonocardiales</taxon>
        <taxon>Pseudonocardiaceae</taxon>
        <taxon>Haloechinothrix</taxon>
    </lineage>
</organism>
<keyword evidence="1" id="KW-0418">Kinase</keyword>
<dbReference type="GO" id="GO:0006741">
    <property type="term" value="P:NADP+ biosynthetic process"/>
    <property type="evidence" value="ECO:0007669"/>
    <property type="project" value="InterPro"/>
</dbReference>
<dbReference type="PIRSF" id="PIRSF018567">
    <property type="entry name" value="AcoX"/>
    <property type="match status" value="1"/>
</dbReference>
<dbReference type="RefSeq" id="WP_245818731.1">
    <property type="nucleotide sequence ID" value="NZ_FZNW01000013.1"/>
</dbReference>
<dbReference type="InterPro" id="IPR002504">
    <property type="entry name" value="NADK"/>
</dbReference>
<dbReference type="Gene3D" id="3.40.50.10330">
    <property type="entry name" value="Probable inorganic polyphosphate/atp-NAD kinase, domain 1"/>
    <property type="match status" value="1"/>
</dbReference>
<dbReference type="InterPro" id="IPR039065">
    <property type="entry name" value="AcoX-like"/>
</dbReference>
<dbReference type="Proteomes" id="UP000198348">
    <property type="component" value="Unassembled WGS sequence"/>
</dbReference>
<dbReference type="EMBL" id="FZNW01000013">
    <property type="protein sequence ID" value="SNR64916.1"/>
    <property type="molecule type" value="Genomic_DNA"/>
</dbReference>
<name>A0A238Y0T5_9PSEU</name>
<dbReference type="InterPro" id="IPR016064">
    <property type="entry name" value="NAD/diacylglycerol_kinase_sf"/>
</dbReference>
<dbReference type="SUPFAM" id="SSF111331">
    <property type="entry name" value="NAD kinase/diacylglycerol kinase-like"/>
    <property type="match status" value="1"/>
</dbReference>
<protein>
    <submittedName>
        <fullName evidence="1">Predicted polyphosphate- or ATP-dependent NAD kinase</fullName>
    </submittedName>
</protein>
<dbReference type="GO" id="GO:0051287">
    <property type="term" value="F:NAD binding"/>
    <property type="evidence" value="ECO:0007669"/>
    <property type="project" value="UniProtKB-ARBA"/>
</dbReference>